<dbReference type="InterPro" id="IPR011009">
    <property type="entry name" value="Kinase-like_dom_sf"/>
</dbReference>
<dbReference type="Gene3D" id="3.90.1200.10">
    <property type="match status" value="1"/>
</dbReference>
<protein>
    <submittedName>
        <fullName evidence="2">Phosphotransferase</fullName>
    </submittedName>
</protein>
<dbReference type="SMART" id="SM00587">
    <property type="entry name" value="CHK"/>
    <property type="match status" value="1"/>
</dbReference>
<dbReference type="AlphaFoldDB" id="A0A6L3VX00"/>
<name>A0A6L3VX00_9ACTN</name>
<dbReference type="OrthoDB" id="115252at2"/>
<reference evidence="2 3" key="1">
    <citation type="submission" date="2019-09" db="EMBL/GenBank/DDBJ databases">
        <title>Actinomadura physcomitrii sp. nov., a novel actinomycete isolated from moss [Physcomitrium sphaericum (Ludw) Fuernr].</title>
        <authorList>
            <person name="Liu C."/>
            <person name="Zhuang X."/>
        </authorList>
    </citation>
    <scope>NUCLEOTIDE SEQUENCE [LARGE SCALE GENOMIC DNA]</scope>
    <source>
        <strain evidence="2 3">CYP1-1B</strain>
    </source>
</reference>
<organism evidence="2 3">
    <name type="scientific">Actinomadura montaniterrae</name>
    <dbReference type="NCBI Taxonomy" id="1803903"/>
    <lineage>
        <taxon>Bacteria</taxon>
        <taxon>Bacillati</taxon>
        <taxon>Actinomycetota</taxon>
        <taxon>Actinomycetes</taxon>
        <taxon>Streptosporangiales</taxon>
        <taxon>Thermomonosporaceae</taxon>
        <taxon>Actinomadura</taxon>
    </lineage>
</organism>
<keyword evidence="2" id="KW-0808">Transferase</keyword>
<dbReference type="PANTHER" id="PTHR11012:SF30">
    <property type="entry name" value="PROTEIN KINASE-LIKE DOMAIN-CONTAINING"/>
    <property type="match status" value="1"/>
</dbReference>
<comment type="caution">
    <text evidence="2">The sequence shown here is derived from an EMBL/GenBank/DDBJ whole genome shotgun (WGS) entry which is preliminary data.</text>
</comment>
<dbReference type="EMBL" id="WBMR01000038">
    <property type="protein sequence ID" value="KAB2381335.1"/>
    <property type="molecule type" value="Genomic_DNA"/>
</dbReference>
<evidence type="ECO:0000313" key="2">
    <source>
        <dbReference type="EMBL" id="KAB2381335.1"/>
    </source>
</evidence>
<evidence type="ECO:0000313" key="3">
    <source>
        <dbReference type="Proteomes" id="UP000483004"/>
    </source>
</evidence>
<dbReference type="InterPro" id="IPR004119">
    <property type="entry name" value="EcKL"/>
</dbReference>
<keyword evidence="3" id="KW-1185">Reference proteome</keyword>
<evidence type="ECO:0000259" key="1">
    <source>
        <dbReference type="SMART" id="SM00587"/>
    </source>
</evidence>
<feature type="domain" description="CHK kinase-like" evidence="1">
    <location>
        <begin position="118"/>
        <end position="292"/>
    </location>
</feature>
<dbReference type="Pfam" id="PF02958">
    <property type="entry name" value="EcKL"/>
    <property type="match status" value="1"/>
</dbReference>
<dbReference type="Proteomes" id="UP000483004">
    <property type="component" value="Unassembled WGS sequence"/>
</dbReference>
<dbReference type="RefSeq" id="WP_151540861.1">
    <property type="nucleotide sequence ID" value="NZ_WBMR01000038.1"/>
</dbReference>
<dbReference type="GO" id="GO:0016740">
    <property type="term" value="F:transferase activity"/>
    <property type="evidence" value="ECO:0007669"/>
    <property type="project" value="UniProtKB-KW"/>
</dbReference>
<accession>A0A6L3VX00</accession>
<sequence length="351" mass="37234">MTGPVAGGAGLTASWLTEALARDLDGAAVTAVGAEPVGTGQVSDSLRLRLTYDGPVGLPATMIAKVPAADEASRAAARAIRTYEVEASFYAGIAGGLDASVPACYFSAYEAEKDDYVVLLQDLAPAQAGDQLAGVSPGEAAAAVDEMAALHAAGWNDPDLAALPWLNRHSAEAAEFTTAMVTGLYEGFKERYAERLEPEVIGLIEEFLPSMGGYLAARDGASTLMHGDFRADNLLFGGPRPVVLDWQTCAYGPGAADLAYFLGSSLPVEARREHERALVRRYHAALTGRGVELAWDDCWDGYRRHAFQGIVMAIGASMLVERTDRGDEMFCTMTTRHAHHALDLDAASLLP</sequence>
<proteinExistence type="predicted"/>
<dbReference type="SUPFAM" id="SSF56112">
    <property type="entry name" value="Protein kinase-like (PK-like)"/>
    <property type="match status" value="1"/>
</dbReference>
<dbReference type="InterPro" id="IPR015897">
    <property type="entry name" value="CHK_kinase-like"/>
</dbReference>
<dbReference type="PANTHER" id="PTHR11012">
    <property type="entry name" value="PROTEIN KINASE-LIKE DOMAIN-CONTAINING"/>
    <property type="match status" value="1"/>
</dbReference>
<gene>
    <name evidence="2" type="ORF">F9B16_15970</name>
</gene>